<evidence type="ECO:0000256" key="1">
    <source>
        <dbReference type="ARBA" id="ARBA00001165"/>
    </source>
</evidence>
<dbReference type="GO" id="GO:0042840">
    <property type="term" value="P:D-glucuronate catabolic process"/>
    <property type="evidence" value="ECO:0007669"/>
    <property type="project" value="TreeGrafter"/>
</dbReference>
<comment type="caution">
    <text evidence="8">The sequence shown here is derived from an EMBL/GenBank/DDBJ whole genome shotgun (WGS) entry which is preliminary data.</text>
</comment>
<evidence type="ECO:0000313" key="8">
    <source>
        <dbReference type="EMBL" id="OIV35861.1"/>
    </source>
</evidence>
<evidence type="ECO:0000256" key="5">
    <source>
        <dbReference type="ARBA" id="ARBA00020555"/>
    </source>
</evidence>
<keyword evidence="6 7" id="KW-0413">Isomerase</keyword>
<evidence type="ECO:0000256" key="2">
    <source>
        <dbReference type="ARBA" id="ARBA00004892"/>
    </source>
</evidence>
<organism evidence="8 9">
    <name type="scientific">Mangrovactinospora gilvigrisea</name>
    <dbReference type="NCBI Taxonomy" id="1428644"/>
    <lineage>
        <taxon>Bacteria</taxon>
        <taxon>Bacillati</taxon>
        <taxon>Actinomycetota</taxon>
        <taxon>Actinomycetes</taxon>
        <taxon>Kitasatosporales</taxon>
        <taxon>Streptomycetaceae</taxon>
        <taxon>Mangrovactinospora</taxon>
    </lineage>
</organism>
<dbReference type="OrthoDB" id="9766564at2"/>
<sequence length="472" mass="52040">MPQPNALPLAPHPDRLLPSEPSRRAVARRLLAHVADLPLVSPHGHIDAGILARDEAFPDPAALLVTPDHYVTRMLYSAGVPLDRLGVRNPDADPREIWRLLCAHWHLFRGTPSRLWLESELHDLFGVREQPSAGNADALYDRITAALAEPELRPRALYHRFNLEVLATTDNPWDDLADHRALADDPSWKGRVAPTFRPDGVTDPERPDIAANLRLLAEASGIDTADYAGYLAALRDRRRHFLAHGASCTDHGVEAAGTAPLEASAAAEIYGKAYRGEPVTAAEGEAFRAHMLFESARMSVEDGLVMQLHPGVRRNHHRAVFEEFGPDTGCDIPVATEYTRALQPLLNAFGREPGFTFVVFTVDETSFSREIAPLAGHYPAMKVGAPWWFLDAPEAILRWRAAVTETAGFYNTAGFVDDTRAFCSIAARHDVARRLDCAYLSGLVAEHRLSEEEAAQTAADLAHTLPKQVFRV</sequence>
<evidence type="ECO:0000256" key="4">
    <source>
        <dbReference type="ARBA" id="ARBA00012546"/>
    </source>
</evidence>
<evidence type="ECO:0000256" key="7">
    <source>
        <dbReference type="HAMAP-Rule" id="MF_00675"/>
    </source>
</evidence>
<dbReference type="NCBIfam" id="NF002794">
    <property type="entry name" value="PRK02925.1"/>
    <property type="match status" value="1"/>
</dbReference>
<dbReference type="GO" id="GO:0008880">
    <property type="term" value="F:glucuronate isomerase activity"/>
    <property type="evidence" value="ECO:0007669"/>
    <property type="project" value="UniProtKB-UniRule"/>
</dbReference>
<dbReference type="Gene3D" id="3.20.20.140">
    <property type="entry name" value="Metal-dependent hydrolases"/>
    <property type="match status" value="1"/>
</dbReference>
<dbReference type="Pfam" id="PF02614">
    <property type="entry name" value="UxaC"/>
    <property type="match status" value="1"/>
</dbReference>
<comment type="pathway">
    <text evidence="2 7">Carbohydrate metabolism; pentose and glucuronate interconversion.</text>
</comment>
<dbReference type="InterPro" id="IPR003766">
    <property type="entry name" value="Uronate_isomerase"/>
</dbReference>
<comment type="similarity">
    <text evidence="3 7">Belongs to the metallo-dependent hydrolases superfamily. Uronate isomerase family.</text>
</comment>
<dbReference type="PANTHER" id="PTHR30068:SF4">
    <property type="entry name" value="URONATE ISOMERASE"/>
    <property type="match status" value="1"/>
</dbReference>
<dbReference type="SUPFAM" id="SSF51556">
    <property type="entry name" value="Metallo-dependent hydrolases"/>
    <property type="match status" value="1"/>
</dbReference>
<protein>
    <recommendedName>
        <fullName evidence="5 7">Uronate isomerase</fullName>
        <ecNumber evidence="4 7">5.3.1.12</ecNumber>
    </recommendedName>
    <alternativeName>
        <fullName evidence="7">Glucuronate isomerase</fullName>
    </alternativeName>
    <alternativeName>
        <fullName evidence="7">Uronic isomerase</fullName>
    </alternativeName>
</protein>
<comment type="catalytic activity">
    <reaction evidence="7">
        <text>aldehydo-D-galacturonate = keto-D-tagaturonate</text>
        <dbReference type="Rhea" id="RHEA:27702"/>
        <dbReference type="ChEBI" id="CHEBI:12952"/>
        <dbReference type="ChEBI" id="CHEBI:17886"/>
    </reaction>
</comment>
<dbReference type="InterPro" id="IPR032466">
    <property type="entry name" value="Metal_Hydrolase"/>
</dbReference>
<dbReference type="Gene3D" id="1.10.2020.10">
    <property type="entry name" value="uronate isomerase, domain 2, chain A"/>
    <property type="match status" value="1"/>
</dbReference>
<proteinExistence type="inferred from homology"/>
<dbReference type="UniPathway" id="UPA00246"/>
<evidence type="ECO:0000313" key="9">
    <source>
        <dbReference type="Proteomes" id="UP000243342"/>
    </source>
</evidence>
<dbReference type="GO" id="GO:0019698">
    <property type="term" value="P:D-galacturonate catabolic process"/>
    <property type="evidence" value="ECO:0007669"/>
    <property type="project" value="TreeGrafter"/>
</dbReference>
<dbReference type="HAMAP" id="MF_00675">
    <property type="entry name" value="UxaC"/>
    <property type="match status" value="1"/>
</dbReference>
<reference evidence="8 9" key="1">
    <citation type="submission" date="2016-10" db="EMBL/GenBank/DDBJ databases">
        <title>Genome sequence of Streptomyces gilvigriseus MUSC 26.</title>
        <authorList>
            <person name="Lee L.-H."/>
            <person name="Ser H.-L."/>
        </authorList>
    </citation>
    <scope>NUCLEOTIDE SEQUENCE [LARGE SCALE GENOMIC DNA]</scope>
    <source>
        <strain evidence="8 9">MUSC 26</strain>
    </source>
</reference>
<comment type="catalytic activity">
    <reaction evidence="1 7">
        <text>D-glucuronate = D-fructuronate</text>
        <dbReference type="Rhea" id="RHEA:13049"/>
        <dbReference type="ChEBI" id="CHEBI:58720"/>
        <dbReference type="ChEBI" id="CHEBI:59863"/>
        <dbReference type="EC" id="5.3.1.12"/>
    </reaction>
</comment>
<gene>
    <name evidence="7" type="primary">uxaC</name>
    <name evidence="8" type="ORF">BIV57_19270</name>
</gene>
<dbReference type="RefSeq" id="WP_071658167.1">
    <property type="nucleotide sequence ID" value="NZ_MLCF01000127.1"/>
</dbReference>
<dbReference type="EMBL" id="MLCF01000127">
    <property type="protein sequence ID" value="OIV35861.1"/>
    <property type="molecule type" value="Genomic_DNA"/>
</dbReference>
<evidence type="ECO:0000256" key="6">
    <source>
        <dbReference type="ARBA" id="ARBA00023235"/>
    </source>
</evidence>
<keyword evidence="9" id="KW-1185">Reference proteome</keyword>
<dbReference type="AlphaFoldDB" id="A0A1J7BB77"/>
<dbReference type="PANTHER" id="PTHR30068">
    <property type="entry name" value="URONATE ISOMERASE"/>
    <property type="match status" value="1"/>
</dbReference>
<dbReference type="EC" id="5.3.1.12" evidence="4 7"/>
<name>A0A1J7BB77_9ACTN</name>
<dbReference type="STRING" id="1428644.BIV57_19270"/>
<evidence type="ECO:0000256" key="3">
    <source>
        <dbReference type="ARBA" id="ARBA00008397"/>
    </source>
</evidence>
<dbReference type="Proteomes" id="UP000243342">
    <property type="component" value="Unassembled WGS sequence"/>
</dbReference>
<accession>A0A1J7BB77</accession>